<feature type="domain" description="NAD-dependent epimerase/dehydratase" evidence="2">
    <location>
        <begin position="5"/>
        <end position="233"/>
    </location>
</feature>
<dbReference type="STRING" id="44252.DJ90_3917"/>
<dbReference type="InterPro" id="IPR036291">
    <property type="entry name" value="NAD(P)-bd_dom_sf"/>
</dbReference>
<dbReference type="SUPFAM" id="SSF51735">
    <property type="entry name" value="NAD(P)-binding Rossmann-fold domains"/>
    <property type="match status" value="1"/>
</dbReference>
<dbReference type="EMBL" id="JMQA01000031">
    <property type="protein sequence ID" value="KFN07746.1"/>
    <property type="molecule type" value="Genomic_DNA"/>
</dbReference>
<organism evidence="3 4">
    <name type="scientific">Paenibacillus macerans</name>
    <name type="common">Bacillus macerans</name>
    <dbReference type="NCBI Taxonomy" id="44252"/>
    <lineage>
        <taxon>Bacteria</taxon>
        <taxon>Bacillati</taxon>
        <taxon>Bacillota</taxon>
        <taxon>Bacilli</taxon>
        <taxon>Bacillales</taxon>
        <taxon>Paenibacillaceae</taxon>
        <taxon>Paenibacillus</taxon>
    </lineage>
</organism>
<evidence type="ECO:0000313" key="3">
    <source>
        <dbReference type="EMBL" id="KFN07746.1"/>
    </source>
</evidence>
<dbReference type="Gene3D" id="3.40.50.720">
    <property type="entry name" value="NAD(P)-binding Rossmann-like Domain"/>
    <property type="match status" value="1"/>
</dbReference>
<sequence>MKKYVVLGGNGFIGRNLVNKLSRDNHVLVADRTYSPEFEAMNNISYKKFNFTEEESFAPLLDGADTIIHLVSTLFAKDGTENLAPEVSANVLSTIRLLEDIAGRNVNLLFVSSGGTVYGEGGEFPALEDDSKHAFCGYALTKMMIENTLELYQNQHGLRYQTVRLSNPYGFMSNSGRMQGLIPIIVNRVLHGEPITIWGDGENIRDYIFIDDVVDAIAAVLNYEGDENIFNVGTGVGYSINEILNLVIEKLSPEKPPVIQYSSSRKCDIRKNVLNIERITKCTGWKPKTGIEEGIELVIRESRTKIRPSFSAIE</sequence>
<dbReference type="GeneID" id="77011215"/>
<keyword evidence="3" id="KW-0413">Isomerase</keyword>
<dbReference type="AlphaFoldDB" id="A0A090ZUD6"/>
<dbReference type="OrthoDB" id="9771073at2"/>
<proteinExistence type="inferred from homology"/>
<comment type="similarity">
    <text evidence="1">Belongs to the NAD(P)-dependent epimerase/dehydratase family.</text>
</comment>
<dbReference type="InterPro" id="IPR001509">
    <property type="entry name" value="Epimerase_deHydtase"/>
</dbReference>
<accession>A0A090ZUD6</accession>
<dbReference type="PANTHER" id="PTHR43000">
    <property type="entry name" value="DTDP-D-GLUCOSE 4,6-DEHYDRATASE-RELATED"/>
    <property type="match status" value="1"/>
</dbReference>
<name>A0A090ZUD6_PAEMA</name>
<evidence type="ECO:0000259" key="2">
    <source>
        <dbReference type="Pfam" id="PF01370"/>
    </source>
</evidence>
<dbReference type="Proteomes" id="UP000029278">
    <property type="component" value="Unassembled WGS sequence"/>
</dbReference>
<evidence type="ECO:0000313" key="4">
    <source>
        <dbReference type="Proteomes" id="UP000029278"/>
    </source>
</evidence>
<dbReference type="Pfam" id="PF01370">
    <property type="entry name" value="Epimerase"/>
    <property type="match status" value="1"/>
</dbReference>
<dbReference type="HOGENOM" id="CLU_007383_1_7_9"/>
<dbReference type="RefSeq" id="WP_036619430.1">
    <property type="nucleotide sequence ID" value="NZ_BGML01000014.1"/>
</dbReference>
<gene>
    <name evidence="3" type="ORF">DJ90_3917</name>
</gene>
<comment type="caution">
    <text evidence="3">The sequence shown here is derived from an EMBL/GenBank/DDBJ whole genome shotgun (WGS) entry which is preliminary data.</text>
</comment>
<dbReference type="PATRIC" id="fig|44252.3.peg.3744"/>
<dbReference type="GO" id="GO:0016853">
    <property type="term" value="F:isomerase activity"/>
    <property type="evidence" value="ECO:0007669"/>
    <property type="project" value="UniProtKB-KW"/>
</dbReference>
<reference evidence="3 4" key="1">
    <citation type="submission" date="2014-04" db="EMBL/GenBank/DDBJ databases">
        <authorList>
            <person name="Bishop-Lilly K.A."/>
            <person name="Broomall S.M."/>
            <person name="Chain P.S."/>
            <person name="Chertkov O."/>
            <person name="Coyne S.R."/>
            <person name="Daligault H.E."/>
            <person name="Davenport K.W."/>
            <person name="Erkkila T."/>
            <person name="Frey K.G."/>
            <person name="Gibbons H.S."/>
            <person name="Gu W."/>
            <person name="Jaissle J."/>
            <person name="Johnson S.L."/>
            <person name="Koroleva G.I."/>
            <person name="Ladner J.T."/>
            <person name="Lo C.-C."/>
            <person name="Minogue T.D."/>
            <person name="Munk C."/>
            <person name="Palacios G.F."/>
            <person name="Redden C.L."/>
            <person name="Rosenzweig C.N."/>
            <person name="Scholz M.B."/>
            <person name="Teshima H."/>
            <person name="Xu Y."/>
        </authorList>
    </citation>
    <scope>NUCLEOTIDE SEQUENCE [LARGE SCALE GENOMIC DNA]</scope>
    <source>
        <strain evidence="3 4">8244</strain>
    </source>
</reference>
<keyword evidence="4" id="KW-1185">Reference proteome</keyword>
<protein>
    <submittedName>
        <fullName evidence="3">3-beta hydroxysteroid dehydrogenase/isomerase family protein</fullName>
    </submittedName>
</protein>
<evidence type="ECO:0000256" key="1">
    <source>
        <dbReference type="ARBA" id="ARBA00007637"/>
    </source>
</evidence>